<dbReference type="InterPro" id="IPR005119">
    <property type="entry name" value="LysR_subst-bd"/>
</dbReference>
<dbReference type="PANTHER" id="PTHR30346">
    <property type="entry name" value="TRANSCRIPTIONAL DUAL REGULATOR HCAR-RELATED"/>
    <property type="match status" value="1"/>
</dbReference>
<dbReference type="InterPro" id="IPR036390">
    <property type="entry name" value="WH_DNA-bd_sf"/>
</dbReference>
<evidence type="ECO:0000313" key="7">
    <source>
        <dbReference type="Proteomes" id="UP000439983"/>
    </source>
</evidence>
<reference evidence="6 7" key="1">
    <citation type="journal article" date="2013" name="Genome Biol.">
        <title>Comparative genomics of the core and accessory genomes of 48 Sinorhizobium strains comprising five genospecies.</title>
        <authorList>
            <person name="Sugawara M."/>
            <person name="Epstein B."/>
            <person name="Badgley B.D."/>
            <person name="Unno T."/>
            <person name="Xu L."/>
            <person name="Reese J."/>
            <person name="Gyaneshwar P."/>
            <person name="Denny R."/>
            <person name="Mudge J."/>
            <person name="Bharti A.K."/>
            <person name="Farmer A.D."/>
            <person name="May G.D."/>
            <person name="Woodward J.E."/>
            <person name="Medigue C."/>
            <person name="Vallenet D."/>
            <person name="Lajus A."/>
            <person name="Rouy Z."/>
            <person name="Martinez-Vaz B."/>
            <person name="Tiffin P."/>
            <person name="Young N.D."/>
            <person name="Sadowsky M.J."/>
        </authorList>
    </citation>
    <scope>NUCLEOTIDE SEQUENCE [LARGE SCALE GENOMIC DNA]</scope>
    <source>
        <strain evidence="6 7">USDA4894</strain>
    </source>
</reference>
<keyword evidence="7" id="KW-1185">Reference proteome</keyword>
<dbReference type="SUPFAM" id="SSF46785">
    <property type="entry name" value="Winged helix' DNA-binding domain"/>
    <property type="match status" value="1"/>
</dbReference>
<dbReference type="AlphaFoldDB" id="A0A6N7LLC4"/>
<organism evidence="6 7">
    <name type="scientific">Sinorhizobium terangae</name>
    <dbReference type="NCBI Taxonomy" id="110322"/>
    <lineage>
        <taxon>Bacteria</taxon>
        <taxon>Pseudomonadati</taxon>
        <taxon>Pseudomonadota</taxon>
        <taxon>Alphaproteobacteria</taxon>
        <taxon>Hyphomicrobiales</taxon>
        <taxon>Rhizobiaceae</taxon>
        <taxon>Sinorhizobium/Ensifer group</taxon>
        <taxon>Sinorhizobium</taxon>
    </lineage>
</organism>
<evidence type="ECO:0000313" key="6">
    <source>
        <dbReference type="EMBL" id="MQX18100.1"/>
    </source>
</evidence>
<keyword evidence="4" id="KW-0804">Transcription</keyword>
<comment type="caution">
    <text evidence="6">The sequence shown here is derived from an EMBL/GenBank/DDBJ whole genome shotgun (WGS) entry which is preliminary data.</text>
</comment>
<dbReference type="GO" id="GO:0003700">
    <property type="term" value="F:DNA-binding transcription factor activity"/>
    <property type="evidence" value="ECO:0007669"/>
    <property type="project" value="InterPro"/>
</dbReference>
<evidence type="ECO:0000256" key="4">
    <source>
        <dbReference type="ARBA" id="ARBA00023163"/>
    </source>
</evidence>
<dbReference type="Pfam" id="PF03466">
    <property type="entry name" value="LysR_substrate"/>
    <property type="match status" value="1"/>
</dbReference>
<feature type="domain" description="HTH lysR-type" evidence="5">
    <location>
        <begin position="2"/>
        <end position="59"/>
    </location>
</feature>
<dbReference type="Proteomes" id="UP000439983">
    <property type="component" value="Unassembled WGS sequence"/>
</dbReference>
<dbReference type="InterPro" id="IPR036388">
    <property type="entry name" value="WH-like_DNA-bd_sf"/>
</dbReference>
<evidence type="ECO:0000256" key="1">
    <source>
        <dbReference type="ARBA" id="ARBA00009437"/>
    </source>
</evidence>
<gene>
    <name evidence="6" type="ORF">GHK62_26155</name>
</gene>
<dbReference type="PANTHER" id="PTHR30346:SF28">
    <property type="entry name" value="HTH-TYPE TRANSCRIPTIONAL REGULATOR CYNR"/>
    <property type="match status" value="1"/>
</dbReference>
<protein>
    <submittedName>
        <fullName evidence="6">LysR family transcriptional regulator</fullName>
    </submittedName>
</protein>
<dbReference type="EMBL" id="WITC01000115">
    <property type="protein sequence ID" value="MQX18100.1"/>
    <property type="molecule type" value="Genomic_DNA"/>
</dbReference>
<comment type="similarity">
    <text evidence="1">Belongs to the LysR transcriptional regulatory family.</text>
</comment>
<sequence length="309" mass="34700">MIDRQHLAILREVSRRGSVTAAAEKLNVTQSALSHTVAKFEERHGIKIWMKTGRGLRLTQTGEYLLSVAERVLPQMEHAERVLTDFALGRRGALRVGMECHPCQRWLTRVATPYLIRWPDVDFDVRTAFRFDGVEALLGYEIDLLITPDPVEAPDLIFTPVFDYELVLMVHETHPLASRSSVQPHDLIDEELITVPVTLERLDIYTKFLVPAHCRPRQHRTAETIDLMLQLVCAGRGVTVLPDWLLNEDAAGMPIRALRLGEAGIGKSINLGVRRGEEKTSYIDGFLKLAGEMGRSPAPDDITNGQELP</sequence>
<dbReference type="GO" id="GO:0003677">
    <property type="term" value="F:DNA binding"/>
    <property type="evidence" value="ECO:0007669"/>
    <property type="project" value="UniProtKB-KW"/>
</dbReference>
<evidence type="ECO:0000256" key="3">
    <source>
        <dbReference type="ARBA" id="ARBA00023125"/>
    </source>
</evidence>
<dbReference type="InterPro" id="IPR000847">
    <property type="entry name" value="LysR_HTH_N"/>
</dbReference>
<accession>A0A6N7LLC4</accession>
<evidence type="ECO:0000259" key="5">
    <source>
        <dbReference type="PROSITE" id="PS50931"/>
    </source>
</evidence>
<keyword evidence="2" id="KW-0805">Transcription regulation</keyword>
<dbReference type="Gene3D" id="3.40.190.10">
    <property type="entry name" value="Periplasmic binding protein-like II"/>
    <property type="match status" value="2"/>
</dbReference>
<dbReference type="Pfam" id="PF00126">
    <property type="entry name" value="HTH_1"/>
    <property type="match status" value="1"/>
</dbReference>
<proteinExistence type="inferred from homology"/>
<dbReference type="OrthoDB" id="9795022at2"/>
<dbReference type="Gene3D" id="1.10.10.10">
    <property type="entry name" value="Winged helix-like DNA-binding domain superfamily/Winged helix DNA-binding domain"/>
    <property type="match status" value="1"/>
</dbReference>
<dbReference type="SUPFAM" id="SSF53850">
    <property type="entry name" value="Periplasmic binding protein-like II"/>
    <property type="match status" value="1"/>
</dbReference>
<dbReference type="RefSeq" id="WP_153441924.1">
    <property type="nucleotide sequence ID" value="NZ_JACIGA010000014.1"/>
</dbReference>
<keyword evidence="3" id="KW-0238">DNA-binding</keyword>
<name>A0A6N7LLC4_SINTE</name>
<evidence type="ECO:0000256" key="2">
    <source>
        <dbReference type="ARBA" id="ARBA00023015"/>
    </source>
</evidence>
<dbReference type="GO" id="GO:0032993">
    <property type="term" value="C:protein-DNA complex"/>
    <property type="evidence" value="ECO:0007669"/>
    <property type="project" value="TreeGrafter"/>
</dbReference>
<dbReference type="PROSITE" id="PS50931">
    <property type="entry name" value="HTH_LYSR"/>
    <property type="match status" value="1"/>
</dbReference>